<comment type="caution">
    <text evidence="2">The sequence shown here is derived from an EMBL/GenBank/DDBJ whole genome shotgun (WGS) entry which is preliminary data.</text>
</comment>
<dbReference type="GeneID" id="59344556"/>
<dbReference type="OrthoDB" id="10669834at2759"/>
<gene>
    <name evidence="2" type="ORF">MIND_00525300</name>
</gene>
<keyword evidence="3" id="KW-1185">Reference proteome</keyword>
<protein>
    <submittedName>
        <fullName evidence="2">Uncharacterized protein</fullName>
    </submittedName>
</protein>
<dbReference type="RefSeq" id="XP_037222332.1">
    <property type="nucleotide sequence ID" value="XM_037362040.1"/>
</dbReference>
<organism evidence="2 3">
    <name type="scientific">Mycena indigotica</name>
    <dbReference type="NCBI Taxonomy" id="2126181"/>
    <lineage>
        <taxon>Eukaryota</taxon>
        <taxon>Fungi</taxon>
        <taxon>Dikarya</taxon>
        <taxon>Basidiomycota</taxon>
        <taxon>Agaricomycotina</taxon>
        <taxon>Agaricomycetes</taxon>
        <taxon>Agaricomycetidae</taxon>
        <taxon>Agaricales</taxon>
        <taxon>Marasmiineae</taxon>
        <taxon>Mycenaceae</taxon>
        <taxon>Mycena</taxon>
    </lineage>
</organism>
<evidence type="ECO:0000256" key="1">
    <source>
        <dbReference type="SAM" id="MobiDB-lite"/>
    </source>
</evidence>
<sequence length="261" mass="27856">MATSYYTNAYDNLENQQELQSSRPWSSSYAYDATYGQEAYDCYDGSGVPVATCYQPTYENYGTFDEYTPISPSSSTSSASPLTPAYHHAPLLFTKLDSPIEEGLLHDEGVDKSGTTTSNTRQAYGYDAPSVGPCDPPISCLSPAQTQLISPPPPYTLEIKQPQPKPIIPVISLAALASQASDGSPSPNSPRSPPFISPSTIPRRPVLTLSCSVPAPPTLLSPLDFALGLPTASYPDVFPLAYQEEPIPPCPCAACMGCYGP</sequence>
<name>A0A8H6SXX2_9AGAR</name>
<proteinExistence type="predicted"/>
<feature type="region of interest" description="Disordered" evidence="1">
    <location>
        <begin position="179"/>
        <end position="200"/>
    </location>
</feature>
<dbReference type="AlphaFoldDB" id="A0A8H6SXX2"/>
<evidence type="ECO:0000313" key="3">
    <source>
        <dbReference type="Proteomes" id="UP000636479"/>
    </source>
</evidence>
<reference evidence="2" key="1">
    <citation type="submission" date="2020-05" db="EMBL/GenBank/DDBJ databases">
        <title>Mycena genomes resolve the evolution of fungal bioluminescence.</title>
        <authorList>
            <person name="Tsai I.J."/>
        </authorList>
    </citation>
    <scope>NUCLEOTIDE SEQUENCE</scope>
    <source>
        <strain evidence="2">171206Taipei</strain>
    </source>
</reference>
<dbReference type="EMBL" id="JACAZF010000004">
    <property type="protein sequence ID" value="KAF7307313.1"/>
    <property type="molecule type" value="Genomic_DNA"/>
</dbReference>
<dbReference type="Proteomes" id="UP000636479">
    <property type="component" value="Unassembled WGS sequence"/>
</dbReference>
<feature type="compositionally biased region" description="Pro residues" evidence="1">
    <location>
        <begin position="187"/>
        <end position="196"/>
    </location>
</feature>
<accession>A0A8H6SXX2</accession>
<evidence type="ECO:0000313" key="2">
    <source>
        <dbReference type="EMBL" id="KAF7307313.1"/>
    </source>
</evidence>